<feature type="transmembrane region" description="Helical" evidence="2">
    <location>
        <begin position="317"/>
        <end position="337"/>
    </location>
</feature>
<dbReference type="PANTHER" id="PTHR11360">
    <property type="entry name" value="MONOCARBOXYLATE TRANSPORTER"/>
    <property type="match status" value="1"/>
</dbReference>
<feature type="transmembrane region" description="Helical" evidence="2">
    <location>
        <begin position="86"/>
        <end position="108"/>
    </location>
</feature>
<dbReference type="InterPro" id="IPR050327">
    <property type="entry name" value="Proton-linked_MCT"/>
</dbReference>
<feature type="compositionally biased region" description="Basic and acidic residues" evidence="1">
    <location>
        <begin position="445"/>
        <end position="464"/>
    </location>
</feature>
<dbReference type="Pfam" id="PF07690">
    <property type="entry name" value="MFS_1"/>
    <property type="match status" value="1"/>
</dbReference>
<feature type="transmembrane region" description="Helical" evidence="2">
    <location>
        <begin position="139"/>
        <end position="164"/>
    </location>
</feature>
<dbReference type="SUPFAM" id="SSF103473">
    <property type="entry name" value="MFS general substrate transporter"/>
    <property type="match status" value="1"/>
</dbReference>
<keyword evidence="2" id="KW-0812">Transmembrane</keyword>
<name>A0A7M4BK64_9CUCU</name>
<gene>
    <name evidence="3" type="primary">kar</name>
</gene>
<feature type="transmembrane region" description="Helical" evidence="2">
    <location>
        <begin position="171"/>
        <end position="193"/>
    </location>
</feature>
<dbReference type="GO" id="GO:0022857">
    <property type="term" value="F:transmembrane transporter activity"/>
    <property type="evidence" value="ECO:0007669"/>
    <property type="project" value="InterPro"/>
</dbReference>
<feature type="transmembrane region" description="Helical" evidence="2">
    <location>
        <begin position="407"/>
        <end position="427"/>
    </location>
</feature>
<accession>A0A7M4BK64</accession>
<feature type="transmembrane region" description="Helical" evidence="2">
    <location>
        <begin position="287"/>
        <end position="305"/>
    </location>
</feature>
<reference evidence="3" key="1">
    <citation type="submission" date="2020-01" db="EMBL/GenBank/DDBJ databases">
        <authorList>
            <person name="Ze L."/>
        </authorList>
    </citation>
    <scope>NUCLEOTIDE SEQUENCE</scope>
</reference>
<feature type="transmembrane region" description="Helical" evidence="2">
    <location>
        <begin position="43"/>
        <end position="66"/>
    </location>
</feature>
<evidence type="ECO:0000313" key="3">
    <source>
        <dbReference type="EMBL" id="QOQ34525.1"/>
    </source>
</evidence>
<feature type="transmembrane region" description="Helical" evidence="2">
    <location>
        <begin position="379"/>
        <end position="401"/>
    </location>
</feature>
<feature type="transmembrane region" description="Helical" evidence="2">
    <location>
        <begin position="252"/>
        <end position="272"/>
    </location>
</feature>
<keyword evidence="2" id="KW-0472">Membrane</keyword>
<dbReference type="InterPro" id="IPR036259">
    <property type="entry name" value="MFS_trans_sf"/>
</dbReference>
<organism evidence="3">
    <name type="scientific">Henosepilachna vigintioctopunctata</name>
    <dbReference type="NCBI Taxonomy" id="420089"/>
    <lineage>
        <taxon>Eukaryota</taxon>
        <taxon>Metazoa</taxon>
        <taxon>Ecdysozoa</taxon>
        <taxon>Arthropoda</taxon>
        <taxon>Hexapoda</taxon>
        <taxon>Insecta</taxon>
        <taxon>Pterygota</taxon>
        <taxon>Neoptera</taxon>
        <taxon>Endopterygota</taxon>
        <taxon>Coleoptera</taxon>
        <taxon>Polyphaga</taxon>
        <taxon>Cucujiformia</taxon>
        <taxon>Coccinelloidea</taxon>
        <taxon>Coccinellidae</taxon>
        <taxon>Epilachninae</taxon>
        <taxon>Epilachnini</taxon>
        <taxon>Henosepilachna</taxon>
    </lineage>
</organism>
<dbReference type="FunFam" id="1.20.1250.20:FF:000413">
    <property type="entry name" value="Karmoisin, isoform B"/>
    <property type="match status" value="1"/>
</dbReference>
<protein>
    <submittedName>
        <fullName evidence="3">Karmoisin</fullName>
    </submittedName>
</protein>
<feature type="region of interest" description="Disordered" evidence="1">
    <location>
        <begin position="438"/>
        <end position="464"/>
    </location>
</feature>
<proteinExistence type="evidence at transcript level"/>
<feature type="transmembrane region" description="Helical" evidence="2">
    <location>
        <begin position="343"/>
        <end position="367"/>
    </location>
</feature>
<feature type="transmembrane region" description="Helical" evidence="2">
    <location>
        <begin position="205"/>
        <end position="224"/>
    </location>
</feature>
<dbReference type="InterPro" id="IPR011701">
    <property type="entry name" value="MFS"/>
</dbReference>
<dbReference type="AlphaFoldDB" id="A0A7M4BK64"/>
<keyword evidence="2" id="KW-1133">Transmembrane helix</keyword>
<sequence length="464" mass="50171">MGETVDTTLIDNHNIKVIKNGVVAKEENYEDEWAPPDGGTKSWLVMIGSFFCNGILFGVINSYSVLYIKFCAILDEQNVTDASGKAALVGSLAIGSVFFVSPVSGYLTDFAGIRITTFAGGLIASSGMLISSFCTDNYVALYFTYGIMYGLGGSLAYTPSLAVLGHYFKKYLGIVNGIVTAGSSAFTISMPYIISALIERCGIEWTLRVLSFMSCFIMVFAFLFKPIKRTVKPKKVSFKDAFNVEIFRNTKYVVWAGTIAISLCGYFVPYVYMKKYVLNVFGEDADGMLPVLCIGIMSGVGRLIFGFIADHPKVNRIFLQQIAFLFIGVSTILLPLTRGSYPMLIVLTLCLGLFDGCFISILGPIAFDICGSSGGTQAIGFVLGLCSIPLTIGPYIAGVIYERTGSYTLPLILSGIPPIVGSVAMFLTRCLDPPIKLGDPSSQRLNKENGKSEELGIHDGDGHL</sequence>
<evidence type="ECO:0000256" key="2">
    <source>
        <dbReference type="SAM" id="Phobius"/>
    </source>
</evidence>
<evidence type="ECO:0000256" key="1">
    <source>
        <dbReference type="SAM" id="MobiDB-lite"/>
    </source>
</evidence>
<dbReference type="EMBL" id="MN905518">
    <property type="protein sequence ID" value="QOQ34525.1"/>
    <property type="molecule type" value="mRNA"/>
</dbReference>
<dbReference type="PANTHER" id="PTHR11360:SF312">
    <property type="entry name" value="KARMOISIN, ISOFORM B"/>
    <property type="match status" value="1"/>
</dbReference>
<dbReference type="Gene3D" id="1.20.1250.20">
    <property type="entry name" value="MFS general substrate transporter like domains"/>
    <property type="match status" value="2"/>
</dbReference>